<sequence length="86" mass="9894">MREGGWQRARFGAPVAYDLREGMTASGASEGIWETRRPYDGEYSPHPHRRGPRAFPVKTGSPEMLYLFDPAQFRTQNRFPLLLKLL</sequence>
<name>A0A212KZ08_9HYPH</name>
<organism evidence="2">
    <name type="scientific">uncultured Pleomorphomonas sp</name>
    <dbReference type="NCBI Taxonomy" id="442121"/>
    <lineage>
        <taxon>Bacteria</taxon>
        <taxon>Pseudomonadati</taxon>
        <taxon>Pseudomonadota</taxon>
        <taxon>Alphaproteobacteria</taxon>
        <taxon>Hyphomicrobiales</taxon>
        <taxon>Pleomorphomonadaceae</taxon>
        <taxon>Pleomorphomonas</taxon>
        <taxon>environmental samples</taxon>
    </lineage>
</organism>
<dbReference type="EMBL" id="FMJD01000001">
    <property type="protein sequence ID" value="SCM70503.1"/>
    <property type="molecule type" value="Genomic_DNA"/>
</dbReference>
<evidence type="ECO:0000313" key="2">
    <source>
        <dbReference type="EMBL" id="SCM70503.1"/>
    </source>
</evidence>
<feature type="compositionally biased region" description="Basic and acidic residues" evidence="1">
    <location>
        <begin position="36"/>
        <end position="45"/>
    </location>
</feature>
<evidence type="ECO:0000256" key="1">
    <source>
        <dbReference type="SAM" id="MobiDB-lite"/>
    </source>
</evidence>
<protein>
    <submittedName>
        <fullName evidence="2">Uncharacterized protein</fullName>
    </submittedName>
</protein>
<gene>
    <name evidence="2" type="ORF">KL86PLE_10180</name>
</gene>
<dbReference type="AlphaFoldDB" id="A0A212KZ08"/>
<proteinExistence type="predicted"/>
<reference evidence="2" key="1">
    <citation type="submission" date="2016-08" db="EMBL/GenBank/DDBJ databases">
        <authorList>
            <person name="Seilhamer J.J."/>
        </authorList>
    </citation>
    <scope>NUCLEOTIDE SEQUENCE</scope>
    <source>
        <strain evidence="2">86</strain>
    </source>
</reference>
<feature type="region of interest" description="Disordered" evidence="1">
    <location>
        <begin position="36"/>
        <end position="55"/>
    </location>
</feature>
<accession>A0A212KZ08</accession>